<organism evidence="5 6">
    <name type="scientific">Desulfitobacterium hafniense</name>
    <name type="common">Desulfitobacterium frappieri</name>
    <dbReference type="NCBI Taxonomy" id="49338"/>
    <lineage>
        <taxon>Bacteria</taxon>
        <taxon>Bacillati</taxon>
        <taxon>Bacillota</taxon>
        <taxon>Clostridia</taxon>
        <taxon>Eubacteriales</taxon>
        <taxon>Desulfitobacteriaceae</taxon>
        <taxon>Desulfitobacterium</taxon>
    </lineage>
</organism>
<comment type="caution">
    <text evidence="5">The sequence shown here is derived from an EMBL/GenBank/DDBJ whole genome shotgun (WGS) entry which is preliminary data.</text>
</comment>
<dbReference type="AlphaFoldDB" id="A0A0W1JMY0"/>
<comment type="similarity">
    <text evidence="1">Belongs to the bacterial solute-binding protein 7 family.</text>
</comment>
<dbReference type="NCBIfam" id="NF037995">
    <property type="entry name" value="TRAP_S1"/>
    <property type="match status" value="1"/>
</dbReference>
<dbReference type="GO" id="GO:0015740">
    <property type="term" value="P:C4-dicarboxylate transport"/>
    <property type="evidence" value="ECO:0007669"/>
    <property type="project" value="TreeGrafter"/>
</dbReference>
<evidence type="ECO:0000256" key="4">
    <source>
        <dbReference type="SAM" id="SignalP"/>
    </source>
</evidence>
<dbReference type="InterPro" id="IPR004682">
    <property type="entry name" value="TRAP_DctP"/>
</dbReference>
<protein>
    <submittedName>
        <fullName evidence="5">C4-dicarboxylate ABC transporter</fullName>
    </submittedName>
</protein>
<dbReference type="GO" id="GO:0030288">
    <property type="term" value="C:outer membrane-bounded periplasmic space"/>
    <property type="evidence" value="ECO:0007669"/>
    <property type="project" value="InterPro"/>
</dbReference>
<dbReference type="PIRSF" id="PIRSF006470">
    <property type="entry name" value="DctB"/>
    <property type="match status" value="1"/>
</dbReference>
<sequence length="357" mass="39367">MMFYFKKDHKSLTLFMVITLIMALALAGCSSSSNSSNSGNAATAVDGGEKKADPIIVKFSHVTTIDSPKGLASEKFKELAEKYTDGRVTVEVYPSSQLYGDKEELEAVQAGNVHIIAPSITKLVGMNPQFQYVDLPFLFKDNDAVYKFWESDANKKLMNSLDNYGVRLLAMWPNGFKQFVNGKYPLVTPADFKGLKFRVQAGSVLEAQFKALGAGSATIPFGETYTALQQGTVDATENTFNNIDTQKYAEVQKHLTVSNHGRLDYCIIVNTKFWDGLPGDIREALEKAMAEATDYAVELAEDLDQKSFENLKNAGMEVVELNEAQRAEFVKIMEPVVAEFESVIGKDIIDAARAANQ</sequence>
<reference evidence="5 6" key="1">
    <citation type="submission" date="2015-12" db="EMBL/GenBank/DDBJ databases">
        <title>Draft Genome Sequence of Desulfitobacterium hafniense Strain DH, a Sulfate-reducing Bacterium Isolated from Paddy Soils.</title>
        <authorList>
            <person name="Bao P."/>
            <person name="Zhang X."/>
            <person name="Li G."/>
        </authorList>
    </citation>
    <scope>NUCLEOTIDE SEQUENCE [LARGE SCALE GENOMIC DNA]</scope>
    <source>
        <strain evidence="5 6">DH</strain>
    </source>
</reference>
<dbReference type="GO" id="GO:0055085">
    <property type="term" value="P:transmembrane transport"/>
    <property type="evidence" value="ECO:0007669"/>
    <property type="project" value="InterPro"/>
</dbReference>
<dbReference type="Pfam" id="PF03480">
    <property type="entry name" value="DctP"/>
    <property type="match status" value="1"/>
</dbReference>
<dbReference type="PROSITE" id="PS51257">
    <property type="entry name" value="PROKAR_LIPOPROTEIN"/>
    <property type="match status" value="1"/>
</dbReference>
<dbReference type="NCBIfam" id="TIGR00787">
    <property type="entry name" value="dctP"/>
    <property type="match status" value="1"/>
</dbReference>
<keyword evidence="2" id="KW-0813">Transport</keyword>
<evidence type="ECO:0000313" key="6">
    <source>
        <dbReference type="Proteomes" id="UP000054623"/>
    </source>
</evidence>
<gene>
    <name evidence="5" type="ORF">AT727_16690</name>
</gene>
<dbReference type="OrthoDB" id="9815946at2"/>
<proteinExistence type="inferred from homology"/>
<keyword evidence="3 4" id="KW-0732">Signal</keyword>
<evidence type="ECO:0000256" key="1">
    <source>
        <dbReference type="ARBA" id="ARBA00009023"/>
    </source>
</evidence>
<dbReference type="CDD" id="cd13674">
    <property type="entry name" value="PBP2_TRAP_SBP_like_1"/>
    <property type="match status" value="1"/>
</dbReference>
<dbReference type="SUPFAM" id="SSF53850">
    <property type="entry name" value="Periplasmic binding protein-like II"/>
    <property type="match status" value="1"/>
</dbReference>
<dbReference type="Proteomes" id="UP000054623">
    <property type="component" value="Unassembled WGS sequence"/>
</dbReference>
<evidence type="ECO:0000313" key="5">
    <source>
        <dbReference type="EMBL" id="KTE93100.1"/>
    </source>
</evidence>
<evidence type="ECO:0000256" key="2">
    <source>
        <dbReference type="ARBA" id="ARBA00022448"/>
    </source>
</evidence>
<dbReference type="PANTHER" id="PTHR33376">
    <property type="match status" value="1"/>
</dbReference>
<dbReference type="Gene3D" id="3.40.190.170">
    <property type="entry name" value="Bacterial extracellular solute-binding protein, family 7"/>
    <property type="match status" value="1"/>
</dbReference>
<feature type="chain" id="PRO_5039078080" evidence="4">
    <location>
        <begin position="28"/>
        <end position="357"/>
    </location>
</feature>
<evidence type="ECO:0000256" key="3">
    <source>
        <dbReference type="ARBA" id="ARBA00022729"/>
    </source>
</evidence>
<name>A0A0W1JMY0_DESHA</name>
<dbReference type="InterPro" id="IPR018389">
    <property type="entry name" value="DctP_fam"/>
</dbReference>
<dbReference type="RefSeq" id="WP_005813561.1">
    <property type="nucleotide sequence ID" value="NZ_CABKQQ010000049.1"/>
</dbReference>
<dbReference type="InterPro" id="IPR038404">
    <property type="entry name" value="TRAP_DctP_sf"/>
</dbReference>
<feature type="signal peptide" evidence="4">
    <location>
        <begin position="1"/>
        <end position="27"/>
    </location>
</feature>
<accession>A0A0W1JMY0</accession>
<dbReference type="PANTHER" id="PTHR33376:SF7">
    <property type="entry name" value="C4-DICARBOXYLATE-BINDING PROTEIN DCTB"/>
    <property type="match status" value="1"/>
</dbReference>
<dbReference type="EMBL" id="LOCK01000009">
    <property type="protein sequence ID" value="KTE93100.1"/>
    <property type="molecule type" value="Genomic_DNA"/>
</dbReference>